<keyword evidence="3" id="KW-0378">Hydrolase</keyword>
<feature type="binding site" evidence="6">
    <location>
        <position position="341"/>
    </location>
    <ligand>
        <name>Ca(2+)</name>
        <dbReference type="ChEBI" id="CHEBI:29108"/>
    </ligand>
</feature>
<dbReference type="Gene3D" id="1.10.1400.10">
    <property type="match status" value="1"/>
</dbReference>
<dbReference type="InterPro" id="IPR014395">
    <property type="entry name" value="Pen/GL7ACA/AHL_acylase"/>
</dbReference>
<organism evidence="8 9">
    <name type="scientific">Vreelandella aquamarina</name>
    <dbReference type="NCBI Taxonomy" id="77097"/>
    <lineage>
        <taxon>Bacteria</taxon>
        <taxon>Pseudomonadati</taxon>
        <taxon>Pseudomonadota</taxon>
        <taxon>Gammaproteobacteria</taxon>
        <taxon>Oceanospirillales</taxon>
        <taxon>Halomonadaceae</taxon>
        <taxon>Vreelandella</taxon>
    </lineage>
</organism>
<keyword evidence="6" id="KW-0106">Calcium</keyword>
<dbReference type="Proteomes" id="UP000199493">
    <property type="component" value="Unassembled WGS sequence"/>
</dbReference>
<dbReference type="Pfam" id="PF01804">
    <property type="entry name" value="Penicil_amidase"/>
    <property type="match status" value="1"/>
</dbReference>
<sequence length="814" mass="91224">MQNVRLPTLVGTTALALLIGATTPVVADEITIKRDNYGTPHIFADDRYGLFFGYGYSIAQDRLYQLEITRRSTQGKVAEVLGSDYLDFDIGIRKHYDPASIHAQLESLPDEQHDILQGYADGINRWLEAIEANPETLMPKQFIDAGFEPSPWSSFDVAMIFIGTMVNRFGDYNTELENQQIFMNLVEMHGEEKGQALFDLLLTFYDPAAPTTIPHGDWDPQLRDGAFSLDDKTSKSITFFQAPENETYLAASGGTLQLPNLYERPFSNLLILGSDRSDSAESILINGPQFGFYQPAYTYSVGLHGAGYNAVGNSPFGYPMIMFGHNDSITWGSTWGAADNVDLFRLELDPSEPERYLVGDDYHDLDSRVETINVRDQKSHELTVYRSHHGAVVDYRPDEGVAYAKARGWEGHEMATLMAWHNITNANNHAEWLEEASKSAINVNLYYADKEGNIAYVMGGRYPQRAPGHDGRLPAPGYGNYDWPGFMPFETNPQVINPSTGYIANWNQRAAEGMPNPDMWWYAWHEADRVQTLFDSIEEQESFSGQEAWELMMEASFIDPSARFFIPRLVEAVEAADAPELLDAIKLLATWDHREIDQTGDGYYDSPAVPLYRAWLMHLIEQIYSNILPEAHNAWFLNTGHLEPGGSSPGSTNISVAAKVLYHALQGESDTIGFDIFGGKDPKVLMRNALTESVESLKEEQGDEMSAWRTAVTHTTFSHLNFLRVPQAGEEEAIQIHHAMNRGTENNMTIFSNGQVSGYEVAAPGQSGFIAPDGNASPHYQDQLNLFETLDNKRMWLTPDDIKSNTSHSETIEY</sequence>
<evidence type="ECO:0000313" key="9">
    <source>
        <dbReference type="Proteomes" id="UP000199493"/>
    </source>
</evidence>
<name>A0A1H8IDG5_9GAMM</name>
<evidence type="ECO:0000256" key="1">
    <source>
        <dbReference type="ARBA" id="ARBA00006586"/>
    </source>
</evidence>
<keyword evidence="6" id="KW-0479">Metal-binding</keyword>
<dbReference type="GO" id="GO:0017000">
    <property type="term" value="P:antibiotic biosynthetic process"/>
    <property type="evidence" value="ECO:0007669"/>
    <property type="project" value="InterPro"/>
</dbReference>
<dbReference type="Gene3D" id="1.10.439.10">
    <property type="entry name" value="Penicillin Amidohydrolase, domain 1"/>
    <property type="match status" value="1"/>
</dbReference>
<dbReference type="Gene3D" id="2.30.120.10">
    <property type="match status" value="1"/>
</dbReference>
<keyword evidence="4" id="KW-0865">Zymogen</keyword>
<dbReference type="InterPro" id="IPR043146">
    <property type="entry name" value="Penicillin_amidase_N_B-knob"/>
</dbReference>
<dbReference type="RefSeq" id="WP_089675264.1">
    <property type="nucleotide sequence ID" value="NZ_FODB01000019.1"/>
</dbReference>
<dbReference type="STRING" id="77097.SAMN04490369_101911"/>
<reference evidence="8 9" key="1">
    <citation type="submission" date="2016-10" db="EMBL/GenBank/DDBJ databases">
        <authorList>
            <person name="de Groot N.N."/>
        </authorList>
    </citation>
    <scope>NUCLEOTIDE SEQUENCE [LARGE SCALE GENOMIC DNA]</scope>
    <source>
        <strain evidence="8 9">558</strain>
    </source>
</reference>
<dbReference type="Gene3D" id="1.10.287.150">
    <property type="match status" value="1"/>
</dbReference>
<feature type="active site" description="Nucleophile" evidence="5">
    <location>
        <position position="267"/>
    </location>
</feature>
<dbReference type="PANTHER" id="PTHR34218:SF3">
    <property type="entry name" value="ACYL-HOMOSERINE LACTONE ACYLASE PVDQ"/>
    <property type="match status" value="1"/>
</dbReference>
<protein>
    <submittedName>
        <fullName evidence="8">Penicillin amidase</fullName>
    </submittedName>
</protein>
<feature type="chain" id="PRO_5011789182" evidence="7">
    <location>
        <begin position="28"/>
        <end position="814"/>
    </location>
</feature>
<feature type="binding site" evidence="6">
    <location>
        <position position="342"/>
    </location>
    <ligand>
        <name>Ca(2+)</name>
        <dbReference type="ChEBI" id="CHEBI:29108"/>
    </ligand>
</feature>
<dbReference type="PIRSF" id="PIRSF001227">
    <property type="entry name" value="Pen_acylase"/>
    <property type="match status" value="1"/>
</dbReference>
<feature type="binding site" evidence="6">
    <location>
        <position position="175"/>
    </location>
    <ligand>
        <name>Ca(2+)</name>
        <dbReference type="ChEBI" id="CHEBI:29108"/>
    </ligand>
</feature>
<evidence type="ECO:0000256" key="4">
    <source>
        <dbReference type="ARBA" id="ARBA00023145"/>
    </source>
</evidence>
<evidence type="ECO:0000256" key="7">
    <source>
        <dbReference type="SAM" id="SignalP"/>
    </source>
</evidence>
<feature type="binding site" evidence="6">
    <location>
        <position position="339"/>
    </location>
    <ligand>
        <name>Ca(2+)</name>
        <dbReference type="ChEBI" id="CHEBI:29108"/>
    </ligand>
</feature>
<comment type="similarity">
    <text evidence="1">Belongs to the peptidase S45 family.</text>
</comment>
<dbReference type="GO" id="GO:0046872">
    <property type="term" value="F:metal ion binding"/>
    <property type="evidence" value="ECO:0007669"/>
    <property type="project" value="UniProtKB-KW"/>
</dbReference>
<accession>A0A1H8IDG5</accession>
<evidence type="ECO:0000256" key="3">
    <source>
        <dbReference type="ARBA" id="ARBA00022801"/>
    </source>
</evidence>
<evidence type="ECO:0000256" key="6">
    <source>
        <dbReference type="PIRSR" id="PIRSR001227-2"/>
    </source>
</evidence>
<feature type="signal peptide" evidence="7">
    <location>
        <begin position="1"/>
        <end position="27"/>
    </location>
</feature>
<dbReference type="EMBL" id="FODB01000019">
    <property type="protein sequence ID" value="SEN66339.1"/>
    <property type="molecule type" value="Genomic_DNA"/>
</dbReference>
<dbReference type="SUPFAM" id="SSF56235">
    <property type="entry name" value="N-terminal nucleophile aminohydrolases (Ntn hydrolases)"/>
    <property type="match status" value="1"/>
</dbReference>
<dbReference type="GO" id="GO:0016811">
    <property type="term" value="F:hydrolase activity, acting on carbon-nitrogen (but not peptide) bonds, in linear amides"/>
    <property type="evidence" value="ECO:0007669"/>
    <property type="project" value="InterPro"/>
</dbReference>
<keyword evidence="2 7" id="KW-0732">Signal</keyword>
<evidence type="ECO:0000256" key="2">
    <source>
        <dbReference type="ARBA" id="ARBA00022729"/>
    </source>
</evidence>
<comment type="cofactor">
    <cofactor evidence="6">
        <name>Ca(2+)</name>
        <dbReference type="ChEBI" id="CHEBI:29108"/>
    </cofactor>
    <text evidence="6">Binds 1 Ca(2+) ion per dimer.</text>
</comment>
<feature type="binding site" evidence="6">
    <location>
        <position position="518"/>
    </location>
    <ligand>
        <name>Ca(2+)</name>
        <dbReference type="ChEBI" id="CHEBI:29108"/>
    </ligand>
</feature>
<gene>
    <name evidence="8" type="ORF">SAMN04490369_101911</name>
</gene>
<dbReference type="Gene3D" id="3.60.20.10">
    <property type="entry name" value="Glutamine Phosphoribosylpyrophosphate, subunit 1, domain 1"/>
    <property type="match status" value="1"/>
</dbReference>
<dbReference type="PANTHER" id="PTHR34218">
    <property type="entry name" value="PEPTIDASE S45 PENICILLIN AMIDASE"/>
    <property type="match status" value="1"/>
</dbReference>
<proteinExistence type="inferred from homology"/>
<evidence type="ECO:0000313" key="8">
    <source>
        <dbReference type="EMBL" id="SEN66339.1"/>
    </source>
</evidence>
<dbReference type="InterPro" id="IPR029055">
    <property type="entry name" value="Ntn_hydrolases_N"/>
</dbReference>
<dbReference type="InterPro" id="IPR043147">
    <property type="entry name" value="Penicillin_amidase_A-knob"/>
</dbReference>
<dbReference type="InterPro" id="IPR002692">
    <property type="entry name" value="S45"/>
</dbReference>
<evidence type="ECO:0000256" key="5">
    <source>
        <dbReference type="PIRSR" id="PIRSR001227-1"/>
    </source>
</evidence>
<dbReference type="AlphaFoldDB" id="A0A1H8IDG5"/>
<dbReference type="InterPro" id="IPR023343">
    <property type="entry name" value="Penicillin_amidase_dom1"/>
</dbReference>